<evidence type="ECO:0000313" key="2">
    <source>
        <dbReference type="EMBL" id="WCO69088.1"/>
    </source>
</evidence>
<dbReference type="InterPro" id="IPR010119">
    <property type="entry name" value="Gluconeogen_factor"/>
</dbReference>
<dbReference type="EMBL" id="CP116942">
    <property type="protein sequence ID" value="WCO69088.1"/>
    <property type="molecule type" value="Genomic_DNA"/>
</dbReference>
<organism evidence="2 3">
    <name type="scientific">Iamia majanohamensis</name>
    <dbReference type="NCBI Taxonomy" id="467976"/>
    <lineage>
        <taxon>Bacteria</taxon>
        <taxon>Bacillati</taxon>
        <taxon>Actinomycetota</taxon>
        <taxon>Acidimicrobiia</taxon>
        <taxon>Acidimicrobiales</taxon>
        <taxon>Iamiaceae</taxon>
        <taxon>Iamia</taxon>
    </lineage>
</organism>
<dbReference type="AlphaFoldDB" id="A0AAE9YDC5"/>
<evidence type="ECO:0000256" key="1">
    <source>
        <dbReference type="ARBA" id="ARBA00022490"/>
    </source>
</evidence>
<evidence type="ECO:0000313" key="3">
    <source>
        <dbReference type="Proteomes" id="UP001216390"/>
    </source>
</evidence>
<dbReference type="RefSeq" id="WP_272738602.1">
    <property type="nucleotide sequence ID" value="NZ_CP116942.1"/>
</dbReference>
<sequence length="288" mass="28838">MSSVACVGGGHGLAATLRAVRPWADDVTAIVSVADDGGSSGRLRDDLGLLPPGDLRRCLSALADPTSPLGAALEHRFDGGELKGHPLGNLLIAGLVDHGLSVEDALGEVGRLVGAEGRVLPAATVPVTLSGERGSLPSVQGQVRVQGASGLHRVAVTPADAPTPGAVGRALAAADLVVLGPGSLFTSVLAAAVVPGVAEPLRATDATRVLVLNLGAQVGETEGLAPADHVRLALAHDVPVDVVLADPRFAPDATPEGVALVVAEVGSDRVPVHDPDRLGAALRDLVGR</sequence>
<gene>
    <name evidence="2" type="ORF">PO878_10155</name>
</gene>
<dbReference type="NCBIfam" id="TIGR01826">
    <property type="entry name" value="CofD_related"/>
    <property type="match status" value="1"/>
</dbReference>
<dbReference type="CDD" id="cd07187">
    <property type="entry name" value="YvcK_like"/>
    <property type="match status" value="1"/>
</dbReference>
<dbReference type="KEGG" id="ima:PO878_10155"/>
<keyword evidence="1" id="KW-0963">Cytoplasm</keyword>
<dbReference type="InterPro" id="IPR038136">
    <property type="entry name" value="CofD-like_dom_sf"/>
</dbReference>
<dbReference type="PANTHER" id="PTHR30135">
    <property type="entry name" value="UNCHARACTERIZED PROTEIN YVCK-RELATED"/>
    <property type="match status" value="1"/>
</dbReference>
<name>A0AAE9YDC5_9ACTN</name>
<dbReference type="InterPro" id="IPR002882">
    <property type="entry name" value="CofD"/>
</dbReference>
<dbReference type="Proteomes" id="UP001216390">
    <property type="component" value="Chromosome"/>
</dbReference>
<reference evidence="2" key="1">
    <citation type="submission" date="2023-01" db="EMBL/GenBank/DDBJ databases">
        <title>The diversity of Class Acidimicrobiia in South China Sea sediment environments and the proposal of Iamia marina sp. nov., a novel species of the genus Iamia.</title>
        <authorList>
            <person name="He Y."/>
            <person name="Tian X."/>
        </authorList>
    </citation>
    <scope>NUCLEOTIDE SEQUENCE</scope>
    <source>
        <strain evidence="2">DSM 19957</strain>
    </source>
</reference>
<keyword evidence="3" id="KW-1185">Reference proteome</keyword>
<dbReference type="GO" id="GO:0043743">
    <property type="term" value="F:LPPG:FO 2-phospho-L-lactate transferase activity"/>
    <property type="evidence" value="ECO:0007669"/>
    <property type="project" value="InterPro"/>
</dbReference>
<dbReference type="Gene3D" id="3.40.50.10680">
    <property type="entry name" value="CofD-like domains"/>
    <property type="match status" value="1"/>
</dbReference>
<accession>A0AAE9YDC5</accession>
<dbReference type="SUPFAM" id="SSF142338">
    <property type="entry name" value="CofD-like"/>
    <property type="match status" value="1"/>
</dbReference>
<protein>
    <submittedName>
        <fullName evidence="2">YvcK family protein</fullName>
    </submittedName>
</protein>
<proteinExistence type="predicted"/>
<dbReference type="Pfam" id="PF01933">
    <property type="entry name" value="CofD"/>
    <property type="match status" value="1"/>
</dbReference>
<dbReference type="PANTHER" id="PTHR30135:SF3">
    <property type="entry name" value="GLUCONEOGENESIS FACTOR-RELATED"/>
    <property type="match status" value="1"/>
</dbReference>